<proteinExistence type="predicted"/>
<sequence>MNPVSKGRHRRRAERVTVAGAVPVALAIVCSGVANSAPQAGLGVEEEVQPGFFADEVEEAAPAPAEEPKEYWVAPPVEYNNVPTRTVPTSYYDYDEPVAPASFSDLHLPVAVEPVAPIEAPKERLRLGDYVSDQPNWMSDTVLERTNNTAAVYEAQMNTFWRSTGLDASRADRIGAATIGGAAVTGIGAAAAAGATGAVVGALIGGTIGGTSGLAPLSGAAATVLPLIPGVVAIGTVTTVMGAGIGAAVVGVPTAVVAGVGGAVVGAAHGMAFGAGDTLGEPKELHLEQAPTVDAAAVTENTRDTLEQIEALPGGQQIADAIRNGAFWLPPQLAAMDEQVRGAVSSVPGGAGVIAAVDAGNADAAAIFEPQVEQSGVANEAVQAGLV</sequence>
<dbReference type="RefSeq" id="WP_378484789.1">
    <property type="nucleotide sequence ID" value="NZ_JBHUFB010000009.1"/>
</dbReference>
<organism evidence="2 3">
    <name type="scientific">Rhodococcus gannanensis</name>
    <dbReference type="NCBI Taxonomy" id="1960308"/>
    <lineage>
        <taxon>Bacteria</taxon>
        <taxon>Bacillati</taxon>
        <taxon>Actinomycetota</taxon>
        <taxon>Actinomycetes</taxon>
        <taxon>Mycobacteriales</taxon>
        <taxon>Nocardiaceae</taxon>
        <taxon>Rhodococcus</taxon>
    </lineage>
</organism>
<protein>
    <submittedName>
        <fullName evidence="2">Insoluble domain protein</fullName>
    </submittedName>
</protein>
<evidence type="ECO:0000313" key="2">
    <source>
        <dbReference type="EMBL" id="MFD1812275.1"/>
    </source>
</evidence>
<gene>
    <name evidence="2" type="ORF">ACFSJG_08615</name>
</gene>
<dbReference type="EMBL" id="JBHUFB010000009">
    <property type="protein sequence ID" value="MFD1812275.1"/>
    <property type="molecule type" value="Genomic_DNA"/>
</dbReference>
<reference evidence="3" key="1">
    <citation type="journal article" date="2019" name="Int. J. Syst. Evol. Microbiol.">
        <title>The Global Catalogue of Microorganisms (GCM) 10K type strain sequencing project: providing services to taxonomists for standard genome sequencing and annotation.</title>
        <authorList>
            <consortium name="The Broad Institute Genomics Platform"/>
            <consortium name="The Broad Institute Genome Sequencing Center for Infectious Disease"/>
            <person name="Wu L."/>
            <person name="Ma J."/>
        </authorList>
    </citation>
    <scope>NUCLEOTIDE SEQUENCE [LARGE SCALE GENOMIC DNA]</scope>
    <source>
        <strain evidence="3">DT72</strain>
    </source>
</reference>
<dbReference type="Proteomes" id="UP001597286">
    <property type="component" value="Unassembled WGS sequence"/>
</dbReference>
<feature type="signal peptide" evidence="1">
    <location>
        <begin position="1"/>
        <end position="36"/>
    </location>
</feature>
<keyword evidence="3" id="KW-1185">Reference proteome</keyword>
<keyword evidence="1" id="KW-0732">Signal</keyword>
<evidence type="ECO:0000256" key="1">
    <source>
        <dbReference type="SAM" id="SignalP"/>
    </source>
</evidence>
<evidence type="ECO:0000313" key="3">
    <source>
        <dbReference type="Proteomes" id="UP001597286"/>
    </source>
</evidence>
<accession>A0ABW4P5F7</accession>
<name>A0ABW4P5F7_9NOCA</name>
<comment type="caution">
    <text evidence="2">The sequence shown here is derived from an EMBL/GenBank/DDBJ whole genome shotgun (WGS) entry which is preliminary data.</text>
</comment>
<feature type="chain" id="PRO_5046479791" evidence="1">
    <location>
        <begin position="37"/>
        <end position="387"/>
    </location>
</feature>